<proteinExistence type="predicted"/>
<dbReference type="EMBL" id="JAPIUZ010000003">
    <property type="protein sequence ID" value="MCX2564009.1"/>
    <property type="molecule type" value="Genomic_DNA"/>
</dbReference>
<evidence type="ECO:0000313" key="2">
    <source>
        <dbReference type="EMBL" id="MCX2564009.1"/>
    </source>
</evidence>
<evidence type="ECO:0000256" key="1">
    <source>
        <dbReference type="SAM" id="Phobius"/>
    </source>
</evidence>
<feature type="transmembrane region" description="Helical" evidence="1">
    <location>
        <begin position="117"/>
        <end position="135"/>
    </location>
</feature>
<keyword evidence="1" id="KW-0812">Transmembrane</keyword>
<accession>A0ABT3QFE5</accession>
<feature type="transmembrane region" description="Helical" evidence="1">
    <location>
        <begin position="22"/>
        <end position="46"/>
    </location>
</feature>
<evidence type="ECO:0000313" key="3">
    <source>
        <dbReference type="Proteomes" id="UP001301152"/>
    </source>
</evidence>
<feature type="transmembrane region" description="Helical" evidence="1">
    <location>
        <begin position="53"/>
        <end position="72"/>
    </location>
</feature>
<dbReference type="Proteomes" id="UP001301152">
    <property type="component" value="Unassembled WGS sequence"/>
</dbReference>
<dbReference type="RefSeq" id="WP_086636067.1">
    <property type="nucleotide sequence ID" value="NZ_JAPIUZ010000003.1"/>
</dbReference>
<keyword evidence="1" id="KW-0472">Membrane</keyword>
<keyword evidence="3" id="KW-1185">Reference proteome</keyword>
<sequence>MNSRSDDKLSHASAPSSFAQKFFSATFAIHVLRTGIWAVCYFIFYFVQQIAELLAPFLFIAGLVWKIIPIAVSSLNHATASLDQQAKDIISSATSAIPSHIDIAGHVLTPDGLIRDGIMLMLLAAAGATLATLAGKYM</sequence>
<comment type="caution">
    <text evidence="2">The sequence shown here is derived from an EMBL/GenBank/DDBJ whole genome shotgun (WGS) entry which is preliminary data.</text>
</comment>
<protein>
    <submittedName>
        <fullName evidence="2">Uncharacterized protein</fullName>
    </submittedName>
</protein>
<name>A0ABT3QFE5_9PROT</name>
<organism evidence="2 3">
    <name type="scientific">Acetobacter thailandicus</name>
    <dbReference type="NCBI Taxonomy" id="1502842"/>
    <lineage>
        <taxon>Bacteria</taxon>
        <taxon>Pseudomonadati</taxon>
        <taxon>Pseudomonadota</taxon>
        <taxon>Alphaproteobacteria</taxon>
        <taxon>Acetobacterales</taxon>
        <taxon>Acetobacteraceae</taxon>
        <taxon>Acetobacter</taxon>
    </lineage>
</organism>
<reference evidence="2 3" key="1">
    <citation type="submission" date="2022-11" db="EMBL/GenBank/DDBJ databases">
        <title>Genome sequencing of Acetobacter type strain.</title>
        <authorList>
            <person name="Heo J."/>
            <person name="Lee D."/>
            <person name="Han B.-H."/>
            <person name="Hong S.-B."/>
            <person name="Kwon S.-W."/>
        </authorList>
    </citation>
    <scope>NUCLEOTIDE SEQUENCE [LARGE SCALE GENOMIC DNA]</scope>
    <source>
        <strain evidence="2 3">KACC 21253</strain>
    </source>
</reference>
<gene>
    <name evidence="2" type="ORF">OQ497_08565</name>
</gene>
<keyword evidence="1" id="KW-1133">Transmembrane helix</keyword>